<dbReference type="PANTHER" id="PTHR26452">
    <property type="entry name" value="OLFACTORY RECEPTOR"/>
    <property type="match status" value="1"/>
</dbReference>
<accession>A0AA41NI13</accession>
<gene>
    <name evidence="14" type="ORF">SUZIE_209845</name>
</gene>
<evidence type="ECO:0000256" key="11">
    <source>
        <dbReference type="ARBA" id="ARBA00053672"/>
    </source>
</evidence>
<evidence type="ECO:0000256" key="1">
    <source>
        <dbReference type="ARBA" id="ARBA00004651"/>
    </source>
</evidence>
<keyword evidence="2" id="KW-1003">Cell membrane</keyword>
<evidence type="ECO:0000256" key="7">
    <source>
        <dbReference type="ARBA" id="ARBA00023040"/>
    </source>
</evidence>
<dbReference type="SUPFAM" id="SSF81321">
    <property type="entry name" value="Family A G protein-coupled receptor-like"/>
    <property type="match status" value="1"/>
</dbReference>
<protein>
    <submittedName>
        <fullName evidence="14">Olfactory receptor 14C36</fullName>
    </submittedName>
</protein>
<keyword evidence="9 14" id="KW-0675">Receptor</keyword>
<comment type="caution">
    <text evidence="14">The sequence shown here is derived from an EMBL/GenBank/DDBJ whole genome shotgun (WGS) entry which is preliminary data.</text>
</comment>
<feature type="domain" description="G-protein coupled receptors family 1 profile" evidence="13">
    <location>
        <begin position="37"/>
        <end position="253"/>
    </location>
</feature>
<comment type="function">
    <text evidence="11">Possible taste receptor.</text>
</comment>
<evidence type="ECO:0000313" key="14">
    <source>
        <dbReference type="EMBL" id="MBZ3890815.1"/>
    </source>
</evidence>
<evidence type="ECO:0000256" key="2">
    <source>
        <dbReference type="ARBA" id="ARBA00022475"/>
    </source>
</evidence>
<dbReference type="PROSITE" id="PS50262">
    <property type="entry name" value="G_PROTEIN_RECEP_F1_2"/>
    <property type="match status" value="1"/>
</dbReference>
<feature type="transmembrane region" description="Helical" evidence="12">
    <location>
        <begin position="190"/>
        <end position="214"/>
    </location>
</feature>
<feature type="transmembrane region" description="Helical" evidence="12">
    <location>
        <begin position="57"/>
        <end position="77"/>
    </location>
</feature>
<keyword evidence="6 12" id="KW-1133">Transmembrane helix</keyword>
<dbReference type="InterPro" id="IPR000725">
    <property type="entry name" value="Olfact_rcpt"/>
</dbReference>
<keyword evidence="4 12" id="KW-0812">Transmembrane</keyword>
<feature type="transmembrane region" description="Helical" evidence="12">
    <location>
        <begin position="134"/>
        <end position="154"/>
    </location>
</feature>
<keyword evidence="3" id="KW-0716">Sensory transduction</keyword>
<reference evidence="14" key="1">
    <citation type="submission" date="2020-03" db="EMBL/GenBank/DDBJ databases">
        <title>Studies in the Genomics of Life Span.</title>
        <authorList>
            <person name="Glass D."/>
        </authorList>
    </citation>
    <scope>NUCLEOTIDE SEQUENCE</scope>
    <source>
        <strain evidence="14">SUZIE</strain>
        <tissue evidence="14">Muscle</tissue>
    </source>
</reference>
<dbReference type="AlphaFoldDB" id="A0AA41NI13"/>
<evidence type="ECO:0000256" key="6">
    <source>
        <dbReference type="ARBA" id="ARBA00022989"/>
    </source>
</evidence>
<name>A0AA41NI13_SCICA</name>
<proteinExistence type="predicted"/>
<evidence type="ECO:0000256" key="8">
    <source>
        <dbReference type="ARBA" id="ARBA00023136"/>
    </source>
</evidence>
<comment type="subcellular location">
    <subcellularLocation>
        <location evidence="1">Cell membrane</location>
        <topology evidence="1">Multi-pass membrane protein</topology>
    </subcellularLocation>
</comment>
<dbReference type="GO" id="GO:0004930">
    <property type="term" value="F:G protein-coupled receptor activity"/>
    <property type="evidence" value="ECO:0007669"/>
    <property type="project" value="UniProtKB-KW"/>
</dbReference>
<sequence length="253" mass="27773">MKKGQSLLGSSSYVNQKKKEIQSSQPKFAEHDQFHHGNLLIITVTAADQNLHTPMYFFLRNLSIMDMCFISIIVPNACVNSITGNRAISLAGCATQIFLIILSACVELLCLSIMAWDCYVAICQPLQYPVIMNAQYCVCVTLASLLSGLVYAGVHTGNTFQLFFCQSNVVHQFFCDVPSLLRLSCSDTTINTVLILVSPVVLCGGCIFITMSYIRIFSTVLKSPNIAPGKAFSTCTPHILWCLSSSVLGQWCT</sequence>
<keyword evidence="10" id="KW-0807">Transducer</keyword>
<keyword evidence="15" id="KW-1185">Reference proteome</keyword>
<evidence type="ECO:0000256" key="3">
    <source>
        <dbReference type="ARBA" id="ARBA00022606"/>
    </source>
</evidence>
<feature type="transmembrane region" description="Helical" evidence="12">
    <location>
        <begin position="97"/>
        <end position="122"/>
    </location>
</feature>
<evidence type="ECO:0000256" key="5">
    <source>
        <dbReference type="ARBA" id="ARBA00022725"/>
    </source>
</evidence>
<keyword evidence="5" id="KW-0552">Olfaction</keyword>
<dbReference type="InterPro" id="IPR050516">
    <property type="entry name" value="Olfactory_GPCR"/>
</dbReference>
<keyword evidence="8 12" id="KW-0472">Membrane</keyword>
<evidence type="ECO:0000259" key="13">
    <source>
        <dbReference type="PROSITE" id="PS50262"/>
    </source>
</evidence>
<evidence type="ECO:0000313" key="15">
    <source>
        <dbReference type="Proteomes" id="UP001166674"/>
    </source>
</evidence>
<evidence type="ECO:0000256" key="12">
    <source>
        <dbReference type="SAM" id="Phobius"/>
    </source>
</evidence>
<dbReference type="GO" id="GO:0004984">
    <property type="term" value="F:olfactory receptor activity"/>
    <property type="evidence" value="ECO:0007669"/>
    <property type="project" value="InterPro"/>
</dbReference>
<dbReference type="FunFam" id="1.20.1070.10:FF:000015">
    <property type="entry name" value="Olfactory receptor"/>
    <property type="match status" value="1"/>
</dbReference>
<dbReference type="Pfam" id="PF00001">
    <property type="entry name" value="7tm_1"/>
    <property type="match status" value="1"/>
</dbReference>
<organism evidence="14 15">
    <name type="scientific">Sciurus carolinensis</name>
    <name type="common">Eastern gray squirrel</name>
    <dbReference type="NCBI Taxonomy" id="30640"/>
    <lineage>
        <taxon>Eukaryota</taxon>
        <taxon>Metazoa</taxon>
        <taxon>Chordata</taxon>
        <taxon>Craniata</taxon>
        <taxon>Vertebrata</taxon>
        <taxon>Euteleostomi</taxon>
        <taxon>Mammalia</taxon>
        <taxon>Eutheria</taxon>
        <taxon>Euarchontoglires</taxon>
        <taxon>Glires</taxon>
        <taxon>Rodentia</taxon>
        <taxon>Sciuromorpha</taxon>
        <taxon>Sciuridae</taxon>
        <taxon>Sciurinae</taxon>
        <taxon>Sciurini</taxon>
        <taxon>Sciurus</taxon>
    </lineage>
</organism>
<dbReference type="InterPro" id="IPR017452">
    <property type="entry name" value="GPCR_Rhodpsn_7TM"/>
</dbReference>
<evidence type="ECO:0000256" key="10">
    <source>
        <dbReference type="ARBA" id="ARBA00023224"/>
    </source>
</evidence>
<evidence type="ECO:0000256" key="4">
    <source>
        <dbReference type="ARBA" id="ARBA00022692"/>
    </source>
</evidence>
<dbReference type="Gene3D" id="1.20.1070.10">
    <property type="entry name" value="Rhodopsin 7-helix transmembrane proteins"/>
    <property type="match status" value="1"/>
</dbReference>
<dbReference type="EMBL" id="JAATJV010443630">
    <property type="protein sequence ID" value="MBZ3890815.1"/>
    <property type="molecule type" value="Genomic_DNA"/>
</dbReference>
<dbReference type="InterPro" id="IPR000276">
    <property type="entry name" value="GPCR_Rhodpsn"/>
</dbReference>
<keyword evidence="7" id="KW-0297">G-protein coupled receptor</keyword>
<dbReference type="PRINTS" id="PR00245">
    <property type="entry name" value="OLFACTORYR"/>
</dbReference>
<dbReference type="GO" id="GO:0005886">
    <property type="term" value="C:plasma membrane"/>
    <property type="evidence" value="ECO:0007669"/>
    <property type="project" value="UniProtKB-SubCell"/>
</dbReference>
<evidence type="ECO:0000256" key="9">
    <source>
        <dbReference type="ARBA" id="ARBA00023170"/>
    </source>
</evidence>
<dbReference type="Proteomes" id="UP001166674">
    <property type="component" value="Unassembled WGS sequence"/>
</dbReference>